<dbReference type="Proteomes" id="UP001056756">
    <property type="component" value="Chromosome"/>
</dbReference>
<dbReference type="InterPro" id="IPR002577">
    <property type="entry name" value="HTH_HxlR"/>
</dbReference>
<reference evidence="2" key="1">
    <citation type="submission" date="2022-05" db="EMBL/GenBank/DDBJ databases">
        <title>Novel bacterial taxa in a minimal lignocellulolytic consortium and its capacity to transform plastics disclosed by genome-resolved metagenomics.</title>
        <authorList>
            <person name="Rodriguez C.A.D."/>
            <person name="Diaz-Garcia L."/>
            <person name="Herrera K."/>
            <person name="Tarazona N.A."/>
            <person name="Sproer C."/>
            <person name="Overmann J."/>
            <person name="Jimenez D.J."/>
        </authorList>
    </citation>
    <scope>NUCLEOTIDE SEQUENCE</scope>
    <source>
        <strain evidence="2">MAG5</strain>
    </source>
</reference>
<protein>
    <submittedName>
        <fullName evidence="2">Winged helix-turn-helix transcriptional regulator</fullName>
    </submittedName>
</protein>
<dbReference type="KEGG" id="plig:NAG76_17755"/>
<sequence length="60" mass="6897">MEEDRIVIREVFAEVPLTVEYQLCEFGDSLRPISCLLDTNEAAYLLTTDSKLPRFVLVSF</sequence>
<dbReference type="Pfam" id="PF01638">
    <property type="entry name" value="HxlR"/>
    <property type="match status" value="1"/>
</dbReference>
<proteinExistence type="predicted"/>
<feature type="domain" description="HTH hxlR-type" evidence="1">
    <location>
        <begin position="1"/>
        <end position="49"/>
    </location>
</feature>
<evidence type="ECO:0000313" key="2">
    <source>
        <dbReference type="EMBL" id="URN96874.1"/>
    </source>
</evidence>
<name>A0A9J6ZL79_9BACL</name>
<evidence type="ECO:0000259" key="1">
    <source>
        <dbReference type="PROSITE" id="PS51118"/>
    </source>
</evidence>
<dbReference type="PROSITE" id="PS51118">
    <property type="entry name" value="HTH_HXLR"/>
    <property type="match status" value="1"/>
</dbReference>
<organism evidence="2 3">
    <name type="scientific">Candidatus Pristimantibacillus lignocellulolyticus</name>
    <dbReference type="NCBI Taxonomy" id="2994561"/>
    <lineage>
        <taxon>Bacteria</taxon>
        <taxon>Bacillati</taxon>
        <taxon>Bacillota</taxon>
        <taxon>Bacilli</taxon>
        <taxon>Bacillales</taxon>
        <taxon>Paenibacillaceae</taxon>
        <taxon>Candidatus Pristimantibacillus</taxon>
    </lineage>
</organism>
<dbReference type="EMBL" id="CP097899">
    <property type="protein sequence ID" value="URN96874.1"/>
    <property type="molecule type" value="Genomic_DNA"/>
</dbReference>
<dbReference type="InterPro" id="IPR036388">
    <property type="entry name" value="WH-like_DNA-bd_sf"/>
</dbReference>
<accession>A0A9J6ZL79</accession>
<dbReference type="Gene3D" id="1.10.10.10">
    <property type="entry name" value="Winged helix-like DNA-binding domain superfamily/Winged helix DNA-binding domain"/>
    <property type="match status" value="1"/>
</dbReference>
<evidence type="ECO:0000313" key="3">
    <source>
        <dbReference type="Proteomes" id="UP001056756"/>
    </source>
</evidence>
<gene>
    <name evidence="2" type="ORF">NAG76_17755</name>
</gene>
<dbReference type="AlphaFoldDB" id="A0A9J6ZL79"/>